<dbReference type="EMBL" id="JACHXK010000020">
    <property type="protein sequence ID" value="MBB3113598.1"/>
    <property type="molecule type" value="Genomic_DNA"/>
</dbReference>
<evidence type="ECO:0000313" key="3">
    <source>
        <dbReference type="Proteomes" id="UP000570361"/>
    </source>
</evidence>
<gene>
    <name evidence="2" type="ORF">FHS18_005711</name>
</gene>
<evidence type="ECO:0000256" key="1">
    <source>
        <dbReference type="SAM" id="MobiDB-lite"/>
    </source>
</evidence>
<reference evidence="2 3" key="1">
    <citation type="submission" date="2020-08" db="EMBL/GenBank/DDBJ databases">
        <title>Genomic Encyclopedia of Type Strains, Phase III (KMG-III): the genomes of soil and plant-associated and newly described type strains.</title>
        <authorList>
            <person name="Whitman W."/>
        </authorList>
    </citation>
    <scope>NUCLEOTIDE SEQUENCE [LARGE SCALE GENOMIC DNA]</scope>
    <source>
        <strain evidence="2 3">CECT 5862</strain>
    </source>
</reference>
<dbReference type="RefSeq" id="WP_281378879.1">
    <property type="nucleotide sequence ID" value="NZ_JACHXK010000020.1"/>
</dbReference>
<feature type="compositionally biased region" description="Polar residues" evidence="1">
    <location>
        <begin position="1"/>
        <end position="13"/>
    </location>
</feature>
<dbReference type="Proteomes" id="UP000570361">
    <property type="component" value="Unassembled WGS sequence"/>
</dbReference>
<feature type="compositionally biased region" description="Basic and acidic residues" evidence="1">
    <location>
        <begin position="18"/>
        <end position="29"/>
    </location>
</feature>
<sequence>MSGRNSKPKNNGPASHPSRLEQFGDKLSDDTAIQKPVSKE</sequence>
<comment type="caution">
    <text evidence="2">The sequence shown here is derived from an EMBL/GenBank/DDBJ whole genome shotgun (WGS) entry which is preliminary data.</text>
</comment>
<organism evidence="2 3">
    <name type="scientific">Paenibacillus phyllosphaerae</name>
    <dbReference type="NCBI Taxonomy" id="274593"/>
    <lineage>
        <taxon>Bacteria</taxon>
        <taxon>Bacillati</taxon>
        <taxon>Bacillota</taxon>
        <taxon>Bacilli</taxon>
        <taxon>Bacillales</taxon>
        <taxon>Paenibacillaceae</taxon>
        <taxon>Paenibacillus</taxon>
    </lineage>
</organism>
<name>A0A7W5B371_9BACL</name>
<dbReference type="AlphaFoldDB" id="A0A7W5B371"/>
<proteinExistence type="predicted"/>
<accession>A0A7W5B371</accession>
<protein>
    <submittedName>
        <fullName evidence="2">Uncharacterized protein</fullName>
    </submittedName>
</protein>
<evidence type="ECO:0000313" key="2">
    <source>
        <dbReference type="EMBL" id="MBB3113598.1"/>
    </source>
</evidence>
<feature type="region of interest" description="Disordered" evidence="1">
    <location>
        <begin position="1"/>
        <end position="40"/>
    </location>
</feature>
<keyword evidence="3" id="KW-1185">Reference proteome</keyword>